<dbReference type="SUPFAM" id="SSF55874">
    <property type="entry name" value="ATPase domain of HSP90 chaperone/DNA topoisomerase II/histidine kinase"/>
    <property type="match status" value="2"/>
</dbReference>
<dbReference type="InterPro" id="IPR036890">
    <property type="entry name" value="HATPase_C_sf"/>
</dbReference>
<dbReference type="Gene3D" id="3.40.50.2300">
    <property type="match status" value="1"/>
</dbReference>
<gene>
    <name evidence="14" type="primary">rpfC_1</name>
    <name evidence="14" type="ORF">SK3146_03062</name>
</gene>
<keyword evidence="3 9" id="KW-0597">Phosphoprotein</keyword>
<feature type="compositionally biased region" description="Basic and acidic residues" evidence="10">
    <location>
        <begin position="680"/>
        <end position="697"/>
    </location>
</feature>
<feature type="transmembrane region" description="Helical" evidence="11">
    <location>
        <begin position="277"/>
        <end position="297"/>
    </location>
</feature>
<evidence type="ECO:0000256" key="6">
    <source>
        <dbReference type="ARBA" id="ARBA00022777"/>
    </source>
</evidence>
<dbReference type="InterPro" id="IPR008979">
    <property type="entry name" value="Galactose-bd-like_sf"/>
</dbReference>
<dbReference type="SMART" id="SM00387">
    <property type="entry name" value="HATPase_c"/>
    <property type="match status" value="2"/>
</dbReference>
<feature type="region of interest" description="Disordered" evidence="10">
    <location>
        <begin position="677"/>
        <end position="698"/>
    </location>
</feature>
<dbReference type="PANTHER" id="PTHR43047:SF72">
    <property type="entry name" value="OSMOSENSING HISTIDINE PROTEIN KINASE SLN1"/>
    <property type="match status" value="1"/>
</dbReference>
<dbReference type="InterPro" id="IPR010559">
    <property type="entry name" value="Sig_transdc_His_kin_internal"/>
</dbReference>
<keyword evidence="8" id="KW-0902">Two-component regulatory system</keyword>
<dbReference type="InterPro" id="IPR003661">
    <property type="entry name" value="HisK_dim/P_dom"/>
</dbReference>
<keyword evidence="6" id="KW-0418">Kinase</keyword>
<keyword evidence="11" id="KW-0472">Membrane</keyword>
<dbReference type="PROSITE" id="PS50109">
    <property type="entry name" value="HIS_KIN"/>
    <property type="match status" value="2"/>
</dbReference>
<evidence type="ECO:0000256" key="5">
    <source>
        <dbReference type="ARBA" id="ARBA00022741"/>
    </source>
</evidence>
<keyword evidence="11" id="KW-1133">Transmembrane helix</keyword>
<evidence type="ECO:0000256" key="4">
    <source>
        <dbReference type="ARBA" id="ARBA00022679"/>
    </source>
</evidence>
<dbReference type="SUPFAM" id="SSF47384">
    <property type="entry name" value="Homodimeric domain of signal transducing histidine kinase"/>
    <property type="match status" value="1"/>
</dbReference>
<dbReference type="InterPro" id="IPR011006">
    <property type="entry name" value="CheY-like_superfamily"/>
</dbReference>
<dbReference type="Pfam" id="PF00072">
    <property type="entry name" value="Response_reg"/>
    <property type="match status" value="1"/>
</dbReference>
<evidence type="ECO:0000259" key="13">
    <source>
        <dbReference type="PROSITE" id="PS50110"/>
    </source>
</evidence>
<dbReference type="PROSITE" id="PS50110">
    <property type="entry name" value="RESPONSE_REGULATORY"/>
    <property type="match status" value="1"/>
</dbReference>
<proteinExistence type="predicted"/>
<feature type="domain" description="Response regulatory" evidence="13">
    <location>
        <begin position="699"/>
        <end position="816"/>
    </location>
</feature>
<evidence type="ECO:0000313" key="15">
    <source>
        <dbReference type="Proteomes" id="UP001057134"/>
    </source>
</evidence>
<dbReference type="SMART" id="SM00448">
    <property type="entry name" value="REC"/>
    <property type="match status" value="1"/>
</dbReference>
<dbReference type="InterPro" id="IPR005467">
    <property type="entry name" value="His_kinase_dom"/>
</dbReference>
<evidence type="ECO:0000256" key="9">
    <source>
        <dbReference type="PROSITE-ProRule" id="PRU00169"/>
    </source>
</evidence>
<feature type="domain" description="Histidine kinase" evidence="12">
    <location>
        <begin position="821"/>
        <end position="1025"/>
    </location>
</feature>
<sequence length="1029" mass="113115">MRHNRGVLIAAVVLIVLLPLFAYVDTKNASSHSPRAVQAQMDLSGWSFAEEGTVRLIGEWEFYGGRLLTPEQFRTDEAPVPGKMAAVPGRWNDYMESDGEIGAYGYGTYRLHIHLKPDHPLLFGIRTDNIRLANKVYVNGEAVGASGTPGTSAETSVMNNIPYTAFFPVSGDEVEMIVQVANFDYSSGGIIYPIVFGDQQSVMKSRDWEFMLDLASAVGYFIPGFFFLALYLLRARDRSLLYLGGFCLSGVVYVLTHGEKLLGLVFSGLNYDLFMKLQIIASALAYYYLLLYIAAVMPGAIHSWALKACTWVTGFELAVGILLSPSIVSDLEVPLLSLALLTVGYVLYALLRVALQRPGDYVFVMTSVIGILLPIINSILNVAGLLMNQILFSVGMIVFIVTQALLLAKRFATSFHEVEQLSRKLITLDELKDEFMANTSHELRTPLHGIVNIAESMLEGVAGAMTEAQSRHLATIVSTGRRLSALINDILDFAKLKNGEIVLRRQAVDVQTVADSVMEVVRHVSRKDRVSLIQELPDDLPPLNADEDRLNQILYNLLGNALKFTHQGEVKLTARADGELVTITVADTGIGIAQERLQSIFQSFEQGEPSGESGFGGTGLGLTITKKLVELSGGRIWAESELGAGSRFHFTLPVAGKAAESGSPAAAARRIAAPAAEEAAAGREAENPPLHGGDRGKGAVLVVDDDPVNLQVMINLLSVDHYAVTAVQHGNEAIDLLESGEPFDLVVTDWMMPGMSGLELCRMIRERHSLYELPVLMLTARSRPEDIRTGFEAGVNDFLAKPVDAKELRARARTLIKLRRSVQEAIRSEMAFLQAQIKPHFLYNALNTMIALLPTDPEKTTELLNKLSQYLRSSFDFTNRDQLTTLRREMELVDAYLFLEQARFDERLQIRCEVEGDLNVLLPPLTIQPIVENAVRHGIMVREEGGTIRLRIEEHRQRLTVAVSDDGVGMSRERIAEVLSGRGARRGVGIVNIHSRLMSLYGCGLQITSEPYAGTTVSFDIPKTPAAAE</sequence>
<dbReference type="GO" id="GO:0004673">
    <property type="term" value="F:protein histidine kinase activity"/>
    <property type="evidence" value="ECO:0007669"/>
    <property type="project" value="UniProtKB-EC"/>
</dbReference>
<evidence type="ECO:0000256" key="11">
    <source>
        <dbReference type="SAM" id="Phobius"/>
    </source>
</evidence>
<feature type="transmembrane region" description="Helical" evidence="11">
    <location>
        <begin position="335"/>
        <end position="355"/>
    </location>
</feature>
<dbReference type="SUPFAM" id="SSF52172">
    <property type="entry name" value="CheY-like"/>
    <property type="match status" value="1"/>
</dbReference>
<protein>
    <recommendedName>
        <fullName evidence="2">histidine kinase</fullName>
        <ecNumber evidence="2">2.7.13.3</ecNumber>
    </recommendedName>
</protein>
<organism evidence="14 15">
    <name type="scientific">Paenibacillus konkukensis</name>
    <dbReference type="NCBI Taxonomy" id="2020716"/>
    <lineage>
        <taxon>Bacteria</taxon>
        <taxon>Bacillati</taxon>
        <taxon>Bacillota</taxon>
        <taxon>Bacilli</taxon>
        <taxon>Bacillales</taxon>
        <taxon>Paenibacillaceae</taxon>
        <taxon>Paenibacillus</taxon>
    </lineage>
</organism>
<evidence type="ECO:0000256" key="8">
    <source>
        <dbReference type="ARBA" id="ARBA00023012"/>
    </source>
</evidence>
<accession>A0ABY4RPD2</accession>
<dbReference type="Gene3D" id="2.60.120.260">
    <property type="entry name" value="Galactose-binding domain-like"/>
    <property type="match status" value="1"/>
</dbReference>
<dbReference type="Gene3D" id="1.10.287.130">
    <property type="match status" value="1"/>
</dbReference>
<evidence type="ECO:0000256" key="3">
    <source>
        <dbReference type="ARBA" id="ARBA00022553"/>
    </source>
</evidence>
<dbReference type="Gene3D" id="3.30.565.10">
    <property type="entry name" value="Histidine kinase-like ATPase, C-terminal domain"/>
    <property type="match status" value="2"/>
</dbReference>
<dbReference type="SUPFAM" id="SSF49785">
    <property type="entry name" value="Galactose-binding domain-like"/>
    <property type="match status" value="1"/>
</dbReference>
<dbReference type="Pfam" id="PF07695">
    <property type="entry name" value="7TMR-DISM_7TM"/>
    <property type="match status" value="1"/>
</dbReference>
<dbReference type="Pfam" id="PF02518">
    <property type="entry name" value="HATPase_c"/>
    <property type="match status" value="2"/>
</dbReference>
<dbReference type="CDD" id="cd00082">
    <property type="entry name" value="HisKA"/>
    <property type="match status" value="1"/>
</dbReference>
<evidence type="ECO:0000256" key="10">
    <source>
        <dbReference type="SAM" id="MobiDB-lite"/>
    </source>
</evidence>
<keyword evidence="5" id="KW-0547">Nucleotide-binding</keyword>
<dbReference type="SMART" id="SM00388">
    <property type="entry name" value="HisKA"/>
    <property type="match status" value="1"/>
</dbReference>
<dbReference type="InterPro" id="IPR003594">
    <property type="entry name" value="HATPase_dom"/>
</dbReference>
<evidence type="ECO:0000313" key="14">
    <source>
        <dbReference type="EMBL" id="UQZ83855.1"/>
    </source>
</evidence>
<dbReference type="Proteomes" id="UP001057134">
    <property type="component" value="Chromosome"/>
</dbReference>
<comment type="catalytic activity">
    <reaction evidence="1">
        <text>ATP + protein L-histidine = ADP + protein N-phospho-L-histidine.</text>
        <dbReference type="EC" id="2.7.13.3"/>
    </reaction>
</comment>
<dbReference type="InterPro" id="IPR011623">
    <property type="entry name" value="7TMR_DISM_rcpt_extracell_dom1"/>
</dbReference>
<evidence type="ECO:0000259" key="12">
    <source>
        <dbReference type="PROSITE" id="PS50109"/>
    </source>
</evidence>
<keyword evidence="11" id="KW-0812">Transmembrane</keyword>
<keyword evidence="15" id="KW-1185">Reference proteome</keyword>
<feature type="domain" description="Histidine kinase" evidence="12">
    <location>
        <begin position="438"/>
        <end position="656"/>
    </location>
</feature>
<dbReference type="PRINTS" id="PR00344">
    <property type="entry name" value="BCTRLSENSOR"/>
</dbReference>
<reference evidence="14" key="2">
    <citation type="journal article" date="2021" name="J Anim Sci Technol">
        <title>Complete genome sequence of Paenibacillus konkukensis sp. nov. SK3146 as a potential probiotic strain.</title>
        <authorList>
            <person name="Jung H.I."/>
            <person name="Park S."/>
            <person name="Niu K.M."/>
            <person name="Lee S.W."/>
            <person name="Kothari D."/>
            <person name="Yi K.J."/>
            <person name="Kim S.K."/>
        </authorList>
    </citation>
    <scope>NUCLEOTIDE SEQUENCE</scope>
    <source>
        <strain evidence="14">SK3146</strain>
    </source>
</reference>
<dbReference type="CDD" id="cd17574">
    <property type="entry name" value="REC_OmpR"/>
    <property type="match status" value="1"/>
</dbReference>
<feature type="transmembrane region" description="Helical" evidence="11">
    <location>
        <begin position="362"/>
        <end position="384"/>
    </location>
</feature>
<keyword evidence="7" id="KW-0067">ATP-binding</keyword>
<dbReference type="InterPro" id="IPR004358">
    <property type="entry name" value="Sig_transdc_His_kin-like_C"/>
</dbReference>
<dbReference type="PANTHER" id="PTHR43047">
    <property type="entry name" value="TWO-COMPONENT HISTIDINE PROTEIN KINASE"/>
    <property type="match status" value="1"/>
</dbReference>
<dbReference type="RefSeq" id="WP_249865833.1">
    <property type="nucleotide sequence ID" value="NZ_CP027059.1"/>
</dbReference>
<dbReference type="EMBL" id="CP027059">
    <property type="protein sequence ID" value="UQZ83855.1"/>
    <property type="molecule type" value="Genomic_DNA"/>
</dbReference>
<dbReference type="EC" id="2.7.13.3" evidence="2"/>
<reference evidence="14" key="1">
    <citation type="submission" date="2018-02" db="EMBL/GenBank/DDBJ databases">
        <authorList>
            <person name="Kim S.-K."/>
            <person name="Jung H.-I."/>
            <person name="Lee S.-W."/>
        </authorList>
    </citation>
    <scope>NUCLEOTIDE SEQUENCE</scope>
    <source>
        <strain evidence="14">SK3146</strain>
    </source>
</reference>
<feature type="transmembrane region" description="Helical" evidence="11">
    <location>
        <begin position="210"/>
        <end position="233"/>
    </location>
</feature>
<evidence type="ECO:0000256" key="7">
    <source>
        <dbReference type="ARBA" id="ARBA00022840"/>
    </source>
</evidence>
<feature type="transmembrane region" description="Helical" evidence="11">
    <location>
        <begin position="240"/>
        <end position="257"/>
    </location>
</feature>
<evidence type="ECO:0000256" key="1">
    <source>
        <dbReference type="ARBA" id="ARBA00000085"/>
    </source>
</evidence>
<evidence type="ECO:0000256" key="2">
    <source>
        <dbReference type="ARBA" id="ARBA00012438"/>
    </source>
</evidence>
<keyword evidence="4 14" id="KW-0808">Transferase</keyword>
<dbReference type="Pfam" id="PF00512">
    <property type="entry name" value="HisKA"/>
    <property type="match status" value="1"/>
</dbReference>
<dbReference type="Pfam" id="PF06580">
    <property type="entry name" value="His_kinase"/>
    <property type="match status" value="1"/>
</dbReference>
<dbReference type="InterPro" id="IPR036097">
    <property type="entry name" value="HisK_dim/P_sf"/>
</dbReference>
<dbReference type="InterPro" id="IPR001789">
    <property type="entry name" value="Sig_transdc_resp-reg_receiver"/>
</dbReference>
<feature type="transmembrane region" description="Helical" evidence="11">
    <location>
        <begin position="390"/>
        <end position="408"/>
    </location>
</feature>
<name>A0ABY4RPD2_9BACL</name>
<feature type="modified residue" description="4-aspartylphosphate" evidence="9">
    <location>
        <position position="749"/>
    </location>
</feature>